<name>A0A1S8WKQ0_OPIVI</name>
<gene>
    <name evidence="1" type="ORF">X801_09190</name>
</gene>
<keyword evidence="2" id="KW-1185">Reference proteome</keyword>
<dbReference type="AlphaFoldDB" id="A0A1S8WKQ0"/>
<dbReference type="Proteomes" id="UP000243686">
    <property type="component" value="Unassembled WGS sequence"/>
</dbReference>
<dbReference type="EMBL" id="KV906275">
    <property type="protein sequence ID" value="OON15014.1"/>
    <property type="molecule type" value="Genomic_DNA"/>
</dbReference>
<evidence type="ECO:0000313" key="2">
    <source>
        <dbReference type="Proteomes" id="UP000243686"/>
    </source>
</evidence>
<sequence length="116" mass="12905">MDGIMTCGKSIVEVLETIFAVYHSLDVGPEKAKGIEQLPADQKRHLLESYVTKNPKCSAFHYVSLIKGLRVGRSTLSKNSRRSEGQHAKEVLMATEISLRTNNVGYEYSTVPSCFL</sequence>
<proteinExistence type="predicted"/>
<evidence type="ECO:0000313" key="1">
    <source>
        <dbReference type="EMBL" id="OON15014.1"/>
    </source>
</evidence>
<reference evidence="1 2" key="1">
    <citation type="submission" date="2015-03" db="EMBL/GenBank/DDBJ databases">
        <title>Draft genome of the nematode, Opisthorchis viverrini.</title>
        <authorList>
            <person name="Mitreva M."/>
        </authorList>
    </citation>
    <scope>NUCLEOTIDE SEQUENCE [LARGE SCALE GENOMIC DNA]</scope>
    <source>
        <strain evidence="1">Khon Kaen</strain>
    </source>
</reference>
<protein>
    <submittedName>
        <fullName evidence="1">Uncharacterized protein</fullName>
    </submittedName>
</protein>
<accession>A0A1S8WKQ0</accession>
<organism evidence="1 2">
    <name type="scientific">Opisthorchis viverrini</name>
    <name type="common">Southeast Asian liver fluke</name>
    <dbReference type="NCBI Taxonomy" id="6198"/>
    <lineage>
        <taxon>Eukaryota</taxon>
        <taxon>Metazoa</taxon>
        <taxon>Spiralia</taxon>
        <taxon>Lophotrochozoa</taxon>
        <taxon>Platyhelminthes</taxon>
        <taxon>Trematoda</taxon>
        <taxon>Digenea</taxon>
        <taxon>Opisthorchiida</taxon>
        <taxon>Opisthorchiata</taxon>
        <taxon>Opisthorchiidae</taxon>
        <taxon>Opisthorchis</taxon>
    </lineage>
</organism>